<evidence type="ECO:0000313" key="10">
    <source>
        <dbReference type="EMBL" id="ABX43179.1"/>
    </source>
</evidence>
<keyword evidence="11" id="KW-1185">Reference proteome</keyword>
<dbReference type="STRING" id="357809.Cphy_2819"/>
<accession>A9KP09</accession>
<evidence type="ECO:0000256" key="1">
    <source>
        <dbReference type="ARBA" id="ARBA00004651"/>
    </source>
</evidence>
<dbReference type="OrthoDB" id="9789291at2"/>
<evidence type="ECO:0000256" key="7">
    <source>
        <dbReference type="SAM" id="Phobius"/>
    </source>
</evidence>
<protein>
    <submittedName>
        <fullName evidence="10">Peptidase A24A domain protein</fullName>
    </submittedName>
</protein>
<dbReference type="KEGG" id="cpy:Cphy_2819"/>
<dbReference type="EMBL" id="CP000885">
    <property type="protein sequence ID" value="ABX43179.1"/>
    <property type="molecule type" value="Genomic_DNA"/>
</dbReference>
<dbReference type="AlphaFoldDB" id="A9KP09"/>
<evidence type="ECO:0000256" key="5">
    <source>
        <dbReference type="ARBA" id="ARBA00022989"/>
    </source>
</evidence>
<keyword evidence="6 7" id="KW-0472">Membrane</keyword>
<dbReference type="PANTHER" id="PTHR30487">
    <property type="entry name" value="TYPE 4 PREPILIN-LIKE PROTEINS LEADER PEPTIDE-PROCESSING ENZYME"/>
    <property type="match status" value="1"/>
</dbReference>
<dbReference type="InterPro" id="IPR010627">
    <property type="entry name" value="Prepilin_pept_A24_N"/>
</dbReference>
<reference evidence="11" key="1">
    <citation type="submission" date="2007-11" db="EMBL/GenBank/DDBJ databases">
        <title>Complete genome sequence of Clostridium phytofermentans ISDg.</title>
        <authorList>
            <person name="Leschine S.B."/>
            <person name="Warnick T.A."/>
            <person name="Blanchard J.L."/>
            <person name="Schnell D.J."/>
            <person name="Petit E.L."/>
            <person name="LaTouf W.G."/>
            <person name="Copeland A."/>
            <person name="Lucas S."/>
            <person name="Lapidus A."/>
            <person name="Barry K."/>
            <person name="Glavina del Rio T."/>
            <person name="Dalin E."/>
            <person name="Tice H."/>
            <person name="Pitluck S."/>
            <person name="Kiss H."/>
            <person name="Brettin T."/>
            <person name="Bruce D."/>
            <person name="Detter J.C."/>
            <person name="Han C."/>
            <person name="Kuske C."/>
            <person name="Schmutz J."/>
            <person name="Larimer F."/>
            <person name="Land M."/>
            <person name="Hauser L."/>
            <person name="Kyrpides N."/>
            <person name="Kim E.A."/>
            <person name="Richardson P."/>
        </authorList>
    </citation>
    <scope>NUCLEOTIDE SEQUENCE [LARGE SCALE GENOMIC DNA]</scope>
    <source>
        <strain evidence="11">ATCC 700394 / DSM 18823 / ISDg</strain>
    </source>
</reference>
<feature type="transmembrane region" description="Helical" evidence="7">
    <location>
        <begin position="126"/>
        <end position="144"/>
    </location>
</feature>
<evidence type="ECO:0000259" key="8">
    <source>
        <dbReference type="Pfam" id="PF01478"/>
    </source>
</evidence>
<feature type="transmembrane region" description="Helical" evidence="7">
    <location>
        <begin position="227"/>
        <end position="246"/>
    </location>
</feature>
<feature type="transmembrane region" description="Helical" evidence="7">
    <location>
        <begin position="150"/>
        <end position="169"/>
    </location>
</feature>
<feature type="domain" description="Prepilin peptidase A24 N-terminal" evidence="9">
    <location>
        <begin position="14"/>
        <end position="95"/>
    </location>
</feature>
<dbReference type="GO" id="GO:0004190">
    <property type="term" value="F:aspartic-type endopeptidase activity"/>
    <property type="evidence" value="ECO:0007669"/>
    <property type="project" value="InterPro"/>
</dbReference>
<dbReference type="eggNOG" id="COG1989">
    <property type="taxonomic scope" value="Bacteria"/>
</dbReference>
<keyword evidence="4 7" id="KW-0812">Transmembrane</keyword>
<dbReference type="InterPro" id="IPR000045">
    <property type="entry name" value="Prepilin_IV_endopep_pep"/>
</dbReference>
<evidence type="ECO:0000313" key="11">
    <source>
        <dbReference type="Proteomes" id="UP000000370"/>
    </source>
</evidence>
<feature type="domain" description="Prepilin type IV endopeptidase peptidase" evidence="8">
    <location>
        <begin position="107"/>
        <end position="208"/>
    </location>
</feature>
<evidence type="ECO:0000256" key="2">
    <source>
        <dbReference type="ARBA" id="ARBA00005801"/>
    </source>
</evidence>
<keyword evidence="5 7" id="KW-1133">Transmembrane helix</keyword>
<feature type="transmembrane region" description="Helical" evidence="7">
    <location>
        <begin position="77"/>
        <end position="97"/>
    </location>
</feature>
<dbReference type="GO" id="GO:0006465">
    <property type="term" value="P:signal peptide processing"/>
    <property type="evidence" value="ECO:0007669"/>
    <property type="project" value="TreeGrafter"/>
</dbReference>
<dbReference type="Gene3D" id="1.20.120.1220">
    <property type="match status" value="1"/>
</dbReference>
<comment type="subcellular location">
    <subcellularLocation>
        <location evidence="1">Cell membrane</location>
        <topology evidence="1">Multi-pass membrane protein</topology>
    </subcellularLocation>
</comment>
<gene>
    <name evidence="10" type="ordered locus">Cphy_2819</name>
</gene>
<evidence type="ECO:0000256" key="6">
    <source>
        <dbReference type="ARBA" id="ARBA00023136"/>
    </source>
</evidence>
<dbReference type="MEROPS" id="A24.019"/>
<name>A9KP09_LACP7</name>
<evidence type="ECO:0000259" key="9">
    <source>
        <dbReference type="Pfam" id="PF06750"/>
    </source>
</evidence>
<dbReference type="GO" id="GO:0005886">
    <property type="term" value="C:plasma membrane"/>
    <property type="evidence" value="ECO:0007669"/>
    <property type="project" value="UniProtKB-SubCell"/>
</dbReference>
<sequence>MENKFMIIYILIFVYGIVIGSFQNVCIYRIPRQENIVITRSHCMKCGAILHVRDLVPVFSYVFLGGRCRYCREKVSLQYPFVEILNGSLWVVTFLLVGDPVKSILYCLMISGLFILSVIDWRTFEIPFGINVYLFIIGLIREIVDEISISILLDFALVSGFLLFLFLITRGRGIGGGDIKLMAAVGLILGWKLTIVALFFGCLYGSVIHIIRMKVRKAENVLAMGPYLSAGIITAVWFGTKILEWYTAGWN</sequence>
<proteinExistence type="inferred from homology"/>
<dbReference type="Pfam" id="PF06750">
    <property type="entry name" value="A24_N_bact"/>
    <property type="match status" value="1"/>
</dbReference>
<dbReference type="InterPro" id="IPR050882">
    <property type="entry name" value="Prepilin_peptidase/N-MTase"/>
</dbReference>
<feature type="transmembrane region" description="Helical" evidence="7">
    <location>
        <begin position="6"/>
        <end position="30"/>
    </location>
</feature>
<organism evidence="10 11">
    <name type="scientific">Lachnoclostridium phytofermentans (strain ATCC 700394 / DSM 18823 / ISDg)</name>
    <name type="common">Clostridium phytofermentans</name>
    <dbReference type="NCBI Taxonomy" id="357809"/>
    <lineage>
        <taxon>Bacteria</taxon>
        <taxon>Bacillati</taxon>
        <taxon>Bacillota</taxon>
        <taxon>Clostridia</taxon>
        <taxon>Lachnospirales</taxon>
        <taxon>Lachnospiraceae</taxon>
    </lineage>
</organism>
<dbReference type="HOGENOM" id="CLU_057101_0_1_9"/>
<dbReference type="Proteomes" id="UP000000370">
    <property type="component" value="Chromosome"/>
</dbReference>
<dbReference type="PANTHER" id="PTHR30487:SF0">
    <property type="entry name" value="PREPILIN LEADER PEPTIDASE_N-METHYLTRANSFERASE-RELATED"/>
    <property type="match status" value="1"/>
</dbReference>
<dbReference type="Pfam" id="PF01478">
    <property type="entry name" value="Peptidase_A24"/>
    <property type="match status" value="1"/>
</dbReference>
<evidence type="ECO:0000256" key="3">
    <source>
        <dbReference type="ARBA" id="ARBA00022475"/>
    </source>
</evidence>
<feature type="transmembrane region" description="Helical" evidence="7">
    <location>
        <begin position="181"/>
        <end position="207"/>
    </location>
</feature>
<comment type="similarity">
    <text evidence="2">Belongs to the peptidase A24 family.</text>
</comment>
<evidence type="ECO:0000256" key="4">
    <source>
        <dbReference type="ARBA" id="ARBA00022692"/>
    </source>
</evidence>
<keyword evidence="3" id="KW-1003">Cell membrane</keyword>